<dbReference type="SUPFAM" id="SSF55781">
    <property type="entry name" value="GAF domain-like"/>
    <property type="match status" value="1"/>
</dbReference>
<dbReference type="InterPro" id="IPR029016">
    <property type="entry name" value="GAF-like_dom_sf"/>
</dbReference>
<name>A0ABS7WD78_STROV</name>
<keyword evidence="1" id="KW-0175">Coiled coil</keyword>
<dbReference type="Proteomes" id="UP000758701">
    <property type="component" value="Unassembled WGS sequence"/>
</dbReference>
<reference evidence="4 5" key="1">
    <citation type="submission" date="2021-06" db="EMBL/GenBank/DDBJ databases">
        <title>Ecological speciation of a Streptomyces species isolated from different habitats and geographic origins.</title>
        <authorList>
            <person name="Wang J."/>
        </authorList>
    </citation>
    <scope>NUCLEOTIDE SEQUENCE [LARGE SCALE GENOMIC DNA]</scope>
    <source>
        <strain evidence="4 5">FXJ8.012</strain>
    </source>
</reference>
<evidence type="ECO:0000313" key="5">
    <source>
        <dbReference type="Proteomes" id="UP000758701"/>
    </source>
</evidence>
<evidence type="ECO:0000256" key="1">
    <source>
        <dbReference type="SAM" id="Coils"/>
    </source>
</evidence>
<dbReference type="InterPro" id="IPR003018">
    <property type="entry name" value="GAF"/>
</dbReference>
<feature type="region of interest" description="Disordered" evidence="2">
    <location>
        <begin position="1"/>
        <end position="28"/>
    </location>
</feature>
<accession>A0ABS7WD78</accession>
<evidence type="ECO:0000256" key="2">
    <source>
        <dbReference type="SAM" id="MobiDB-lite"/>
    </source>
</evidence>
<keyword evidence="5" id="KW-1185">Reference proteome</keyword>
<dbReference type="Gene3D" id="1.10.10.2840">
    <property type="entry name" value="PucR C-terminal helix-turn-helix domain"/>
    <property type="match status" value="1"/>
</dbReference>
<dbReference type="Pfam" id="PF13185">
    <property type="entry name" value="GAF_2"/>
    <property type="match status" value="1"/>
</dbReference>
<feature type="coiled-coil region" evidence="1">
    <location>
        <begin position="201"/>
        <end position="228"/>
    </location>
</feature>
<protein>
    <submittedName>
        <fullName evidence="4">GAF domain-containing protein</fullName>
    </submittedName>
</protein>
<gene>
    <name evidence="4" type="ORF">KVH32_32825</name>
</gene>
<dbReference type="InterPro" id="IPR042070">
    <property type="entry name" value="PucR_C-HTH_sf"/>
</dbReference>
<dbReference type="PANTHER" id="PTHR33744:SF1">
    <property type="entry name" value="DNA-BINDING TRANSCRIPTIONAL ACTIVATOR ADER"/>
    <property type="match status" value="1"/>
</dbReference>
<dbReference type="PANTHER" id="PTHR33744">
    <property type="entry name" value="CARBOHYDRATE DIACID REGULATOR"/>
    <property type="match status" value="1"/>
</dbReference>
<evidence type="ECO:0000313" key="4">
    <source>
        <dbReference type="EMBL" id="MBZ6155915.1"/>
    </source>
</evidence>
<dbReference type="EMBL" id="JAHSTP010000020">
    <property type="protein sequence ID" value="MBZ6155915.1"/>
    <property type="molecule type" value="Genomic_DNA"/>
</dbReference>
<dbReference type="InterPro" id="IPR025736">
    <property type="entry name" value="PucR_C-HTH_dom"/>
</dbReference>
<dbReference type="Gene3D" id="3.30.450.40">
    <property type="match status" value="1"/>
</dbReference>
<dbReference type="Pfam" id="PF13556">
    <property type="entry name" value="HTH_30"/>
    <property type="match status" value="1"/>
</dbReference>
<dbReference type="InterPro" id="IPR051448">
    <property type="entry name" value="CdaR-like_regulators"/>
</dbReference>
<dbReference type="SMART" id="SM00065">
    <property type="entry name" value="GAF"/>
    <property type="match status" value="1"/>
</dbReference>
<dbReference type="RefSeq" id="WP_224221315.1">
    <property type="nucleotide sequence ID" value="NZ_JAHSST010000025.1"/>
</dbReference>
<comment type="caution">
    <text evidence="4">The sequence shown here is derived from an EMBL/GenBank/DDBJ whole genome shotgun (WGS) entry which is preliminary data.</text>
</comment>
<organism evidence="4 5">
    <name type="scientific">Streptomyces olivaceus</name>
    <dbReference type="NCBI Taxonomy" id="47716"/>
    <lineage>
        <taxon>Bacteria</taxon>
        <taxon>Bacillati</taxon>
        <taxon>Actinomycetota</taxon>
        <taxon>Actinomycetes</taxon>
        <taxon>Kitasatosporales</taxon>
        <taxon>Streptomycetaceae</taxon>
        <taxon>Streptomyces</taxon>
    </lineage>
</organism>
<feature type="domain" description="GAF" evidence="3">
    <location>
        <begin position="55"/>
        <end position="205"/>
    </location>
</feature>
<sequence>MGPTDSGPDGTTTGRDGSGPDAGTDEGGLLSYRLRRERRLSSLYATARSLAALGEVDEVLTSIVRHAHELIGSDIAYLSLLDAEGNLTLRASAGTISAEFSSARMPPGIGLGGRVIRSGAPFWVSNYGESDVVRHNSAFDLLVPNEGLTALLGVPLLVGDRAVGVLFAADRSERPFQQDEVALLSAFADHAAIALNNARLYEESRESLQRLREAYRTIEEQVASVERAAAVHEALTHVVLTGGGPGDIARLLVEHLRGAVTVLDRDDRVVAARVCDGPPAATAREPARELLEQARRTGRCASAPDGDGAVCSVAVVHAGGSHLGSLSLTRSAAPGSADVRMLERSAQIMGLLILMRDARVEAEERVRGELLVELLSRPALHPAQRDRALARGVDVDRLDVLVVADCPGKPTSDVVRQLNALSPEWSGLAGEYLGRATMLLRADDAEEAASALHRRLRRALGVPVLVAADRVDGREWARSFGLTWRCVEVMRSLGATDRGSATVQYAMYAIVFDPKRAHDLDRFLAECLGPLLEYDRRRSTALVATTAAYFAQGGNLSRTARFLHVHMNTLLKRLDRVGVLLGDGWRSPDRALRLHLAVRLHQLRGALDGEDDG</sequence>
<proteinExistence type="predicted"/>
<evidence type="ECO:0000259" key="3">
    <source>
        <dbReference type="SMART" id="SM00065"/>
    </source>
</evidence>